<reference evidence="11" key="1">
    <citation type="submission" date="2023-06" db="EMBL/GenBank/DDBJ databases">
        <title>Genome-scale phylogeny and comparative genomics of the fungal order Sordariales.</title>
        <authorList>
            <consortium name="Lawrence Berkeley National Laboratory"/>
            <person name="Hensen N."/>
            <person name="Bonometti L."/>
            <person name="Westerberg I."/>
            <person name="Brannstrom I.O."/>
            <person name="Guillou S."/>
            <person name="Cros-Aarteil S."/>
            <person name="Calhoun S."/>
            <person name="Haridas S."/>
            <person name="Kuo A."/>
            <person name="Mondo S."/>
            <person name="Pangilinan J."/>
            <person name="Riley R."/>
            <person name="Labutti K."/>
            <person name="Andreopoulos B."/>
            <person name="Lipzen A."/>
            <person name="Chen C."/>
            <person name="Yanf M."/>
            <person name="Daum C."/>
            <person name="Ng V."/>
            <person name="Clum A."/>
            <person name="Steindorff A."/>
            <person name="Ohm R."/>
            <person name="Martin F."/>
            <person name="Silar P."/>
            <person name="Natvig D."/>
            <person name="Lalanne C."/>
            <person name="Gautier V."/>
            <person name="Ament-Velasquez S.L."/>
            <person name="Kruys A."/>
            <person name="Hutchinson M.I."/>
            <person name="Powell A.J."/>
            <person name="Barry K."/>
            <person name="Miller A.N."/>
            <person name="Grigoriev I.V."/>
            <person name="Debuchy R."/>
            <person name="Gladieux P."/>
            <person name="Thoren M.H."/>
            <person name="Johannesson H."/>
        </authorList>
    </citation>
    <scope>NUCLEOTIDE SEQUENCE</scope>
    <source>
        <strain evidence="11">SMH2532-1</strain>
    </source>
</reference>
<dbReference type="InterPro" id="IPR012340">
    <property type="entry name" value="NA-bd_OB-fold"/>
</dbReference>
<dbReference type="GO" id="GO:0005634">
    <property type="term" value="C:nucleus"/>
    <property type="evidence" value="ECO:0007669"/>
    <property type="project" value="UniProtKB-SubCell"/>
</dbReference>
<gene>
    <name evidence="11" type="ORF">B0T16DRAFT_333942</name>
</gene>
<comment type="caution">
    <text evidence="11">The sequence shown here is derived from an EMBL/GenBank/DDBJ whole genome shotgun (WGS) entry which is preliminary data.</text>
</comment>
<keyword evidence="4" id="KW-0158">Chromosome</keyword>
<evidence type="ECO:0000256" key="5">
    <source>
        <dbReference type="ARBA" id="ARBA00022895"/>
    </source>
</evidence>
<evidence type="ECO:0000256" key="6">
    <source>
        <dbReference type="ARBA" id="ARBA00023125"/>
    </source>
</evidence>
<dbReference type="GO" id="GO:0000781">
    <property type="term" value="C:chromosome, telomeric region"/>
    <property type="evidence" value="ECO:0007669"/>
    <property type="project" value="UniProtKB-SubCell"/>
</dbReference>
<keyword evidence="12" id="KW-1185">Reference proteome</keyword>
<accession>A0AA40CJF4</accession>
<dbReference type="PANTHER" id="PTHR13989">
    <property type="entry name" value="REPLICATION PROTEIN A-RELATED"/>
    <property type="match status" value="1"/>
</dbReference>
<dbReference type="PANTHER" id="PTHR13989:SF33">
    <property type="entry name" value="CST COMPLEX SUBUNIT STN1"/>
    <property type="match status" value="1"/>
</dbReference>
<evidence type="ECO:0000256" key="3">
    <source>
        <dbReference type="ARBA" id="ARBA00017411"/>
    </source>
</evidence>
<dbReference type="Gene3D" id="2.40.50.140">
    <property type="entry name" value="Nucleic acid-binding proteins"/>
    <property type="match status" value="1"/>
</dbReference>
<keyword evidence="7" id="KW-0539">Nucleus</keyword>
<feature type="domain" description="CST complex subunit Stn1 N-terminal" evidence="10">
    <location>
        <begin position="129"/>
        <end position="197"/>
    </location>
</feature>
<dbReference type="EMBL" id="JAULSV010000006">
    <property type="protein sequence ID" value="KAK0641121.1"/>
    <property type="molecule type" value="Genomic_DNA"/>
</dbReference>
<comment type="subcellular location">
    <subcellularLocation>
        <location evidence="2">Chromosome</location>
        <location evidence="2">Telomere</location>
    </subcellularLocation>
    <subcellularLocation>
        <location evidence="1">Nucleus</location>
    </subcellularLocation>
</comment>
<keyword evidence="5" id="KW-0779">Telomere</keyword>
<protein>
    <recommendedName>
        <fullName evidence="3">CST complex subunit STN1</fullName>
    </recommendedName>
    <alternativeName>
        <fullName evidence="8">Suppressor of cdc thirteen homolog</fullName>
    </alternativeName>
</protein>
<name>A0AA40CJF4_9PEZI</name>
<dbReference type="AlphaFoldDB" id="A0AA40CJF4"/>
<dbReference type="GO" id="GO:0003677">
    <property type="term" value="F:DNA binding"/>
    <property type="evidence" value="ECO:0007669"/>
    <property type="project" value="UniProtKB-KW"/>
</dbReference>
<dbReference type="SUPFAM" id="SSF50249">
    <property type="entry name" value="Nucleic acid-binding proteins"/>
    <property type="match status" value="1"/>
</dbReference>
<feature type="compositionally biased region" description="Basic and acidic residues" evidence="9">
    <location>
        <begin position="213"/>
        <end position="243"/>
    </location>
</feature>
<feature type="domain" description="CST complex subunit Stn1 N-terminal" evidence="10">
    <location>
        <begin position="44"/>
        <end position="90"/>
    </location>
</feature>
<organism evidence="11 12">
    <name type="scientific">Cercophora newfieldiana</name>
    <dbReference type="NCBI Taxonomy" id="92897"/>
    <lineage>
        <taxon>Eukaryota</taxon>
        <taxon>Fungi</taxon>
        <taxon>Dikarya</taxon>
        <taxon>Ascomycota</taxon>
        <taxon>Pezizomycotina</taxon>
        <taxon>Sordariomycetes</taxon>
        <taxon>Sordariomycetidae</taxon>
        <taxon>Sordariales</taxon>
        <taxon>Lasiosphaeriaceae</taxon>
        <taxon>Cercophora</taxon>
    </lineage>
</organism>
<evidence type="ECO:0000256" key="2">
    <source>
        <dbReference type="ARBA" id="ARBA00004574"/>
    </source>
</evidence>
<evidence type="ECO:0000313" key="11">
    <source>
        <dbReference type="EMBL" id="KAK0641121.1"/>
    </source>
</evidence>
<dbReference type="Proteomes" id="UP001174936">
    <property type="component" value="Unassembled WGS sequence"/>
</dbReference>
<evidence type="ECO:0000256" key="1">
    <source>
        <dbReference type="ARBA" id="ARBA00004123"/>
    </source>
</evidence>
<keyword evidence="6" id="KW-0238">DNA-binding</keyword>
<evidence type="ECO:0000259" key="10">
    <source>
        <dbReference type="Pfam" id="PF10451"/>
    </source>
</evidence>
<evidence type="ECO:0000256" key="4">
    <source>
        <dbReference type="ARBA" id="ARBA00022454"/>
    </source>
</evidence>
<proteinExistence type="predicted"/>
<evidence type="ECO:0000256" key="9">
    <source>
        <dbReference type="SAM" id="MobiDB-lite"/>
    </source>
</evidence>
<evidence type="ECO:0000256" key="7">
    <source>
        <dbReference type="ARBA" id="ARBA00023242"/>
    </source>
</evidence>
<evidence type="ECO:0000313" key="12">
    <source>
        <dbReference type="Proteomes" id="UP001174936"/>
    </source>
</evidence>
<sequence>MTSAANPEIYPQYCFHLSPISGKWCHLRIADVVALTTHPGFEGQDLYFHINHPVKWVRIAGIVVAVDDFGPWRAYTIDDSSGATIECHVNLPKPNNANPGAVNLAQADKPKAISAEDQRKAELIGAEVNVGDIIDVKGTIRVYRETRQIKAEKIKHLRSTEEEVQFWERITALRKEVLDKPWVLDPKVVRKCRRDAEGYDAQQARREKRERRERRAREKEEEEKRARAARMTEEVGLRRETERTAGILGARKPKIRASGLEKRPKAAKVAGPITGQYSALGL</sequence>
<dbReference type="InterPro" id="IPR018856">
    <property type="entry name" value="Stn1_N"/>
</dbReference>
<dbReference type="InterPro" id="IPR040260">
    <property type="entry name" value="RFA2-like"/>
</dbReference>
<feature type="region of interest" description="Disordered" evidence="9">
    <location>
        <begin position="197"/>
        <end position="282"/>
    </location>
</feature>
<dbReference type="Pfam" id="PF10451">
    <property type="entry name" value="Stn1"/>
    <property type="match status" value="2"/>
</dbReference>
<evidence type="ECO:0000256" key="8">
    <source>
        <dbReference type="ARBA" id="ARBA00030039"/>
    </source>
</evidence>